<evidence type="ECO:0000259" key="2">
    <source>
        <dbReference type="Pfam" id="PF15862"/>
    </source>
</evidence>
<feature type="compositionally biased region" description="Basic residues" evidence="1">
    <location>
        <begin position="192"/>
        <end position="212"/>
    </location>
</feature>
<dbReference type="GO" id="GO:0030620">
    <property type="term" value="F:U2 snRNA binding"/>
    <property type="evidence" value="ECO:0007669"/>
    <property type="project" value="TreeGrafter"/>
</dbReference>
<feature type="compositionally biased region" description="Basic residues" evidence="1">
    <location>
        <begin position="262"/>
        <end position="278"/>
    </location>
</feature>
<dbReference type="PANTHER" id="PTHR15197">
    <property type="entry name" value="COILIN P80"/>
    <property type="match status" value="1"/>
</dbReference>
<dbReference type="Proteomes" id="UP001443914">
    <property type="component" value="Unassembled WGS sequence"/>
</dbReference>
<dbReference type="InterPro" id="IPR024822">
    <property type="entry name" value="Coilin"/>
</dbReference>
<protein>
    <recommendedName>
        <fullName evidence="6">Coilin</fullName>
    </recommendedName>
</protein>
<organism evidence="4 5">
    <name type="scientific">Saponaria officinalis</name>
    <name type="common">Common soapwort</name>
    <name type="synonym">Lychnis saponaria</name>
    <dbReference type="NCBI Taxonomy" id="3572"/>
    <lineage>
        <taxon>Eukaryota</taxon>
        <taxon>Viridiplantae</taxon>
        <taxon>Streptophyta</taxon>
        <taxon>Embryophyta</taxon>
        <taxon>Tracheophyta</taxon>
        <taxon>Spermatophyta</taxon>
        <taxon>Magnoliopsida</taxon>
        <taxon>eudicotyledons</taxon>
        <taxon>Gunneridae</taxon>
        <taxon>Pentapetalae</taxon>
        <taxon>Caryophyllales</taxon>
        <taxon>Caryophyllaceae</taxon>
        <taxon>Caryophylleae</taxon>
        <taxon>Saponaria</taxon>
    </lineage>
</organism>
<dbReference type="Pfam" id="PF23086">
    <property type="entry name" value="Tudor_Coilin"/>
    <property type="match status" value="1"/>
</dbReference>
<keyword evidence="5" id="KW-1185">Reference proteome</keyword>
<feature type="compositionally biased region" description="Basic and acidic residues" evidence="1">
    <location>
        <begin position="141"/>
        <end position="160"/>
    </location>
</feature>
<feature type="region of interest" description="Disordered" evidence="1">
    <location>
        <begin position="611"/>
        <end position="632"/>
    </location>
</feature>
<feature type="domain" description="Coilin N-terminal" evidence="2">
    <location>
        <begin position="8"/>
        <end position="183"/>
    </location>
</feature>
<dbReference type="Pfam" id="PF15862">
    <property type="entry name" value="Coilin_N"/>
    <property type="match status" value="1"/>
</dbReference>
<dbReference type="EMBL" id="JBDFQZ010000007">
    <property type="protein sequence ID" value="KAK9707466.1"/>
    <property type="molecule type" value="Genomic_DNA"/>
</dbReference>
<evidence type="ECO:0000259" key="3">
    <source>
        <dbReference type="Pfam" id="PF23086"/>
    </source>
</evidence>
<feature type="compositionally biased region" description="Basic and acidic residues" evidence="1">
    <location>
        <begin position="279"/>
        <end position="294"/>
    </location>
</feature>
<evidence type="ECO:0000256" key="1">
    <source>
        <dbReference type="SAM" id="MobiDB-lite"/>
    </source>
</evidence>
<feature type="domain" description="Coilin tudor" evidence="3">
    <location>
        <begin position="436"/>
        <end position="540"/>
    </location>
</feature>
<proteinExistence type="predicted"/>
<reference evidence="4" key="1">
    <citation type="submission" date="2024-03" db="EMBL/GenBank/DDBJ databases">
        <title>WGS assembly of Saponaria officinalis var. Norfolk2.</title>
        <authorList>
            <person name="Jenkins J."/>
            <person name="Shu S."/>
            <person name="Grimwood J."/>
            <person name="Barry K."/>
            <person name="Goodstein D."/>
            <person name="Schmutz J."/>
            <person name="Leebens-Mack J."/>
            <person name="Osbourn A."/>
        </authorList>
    </citation>
    <scope>NUCLEOTIDE SEQUENCE [LARGE SCALE GENOMIC DNA]</scope>
    <source>
        <strain evidence="4">JIC</strain>
    </source>
</reference>
<feature type="compositionally biased region" description="Polar residues" evidence="1">
    <location>
        <begin position="397"/>
        <end position="425"/>
    </location>
</feature>
<name>A0AAW1JTW9_SAPOF</name>
<feature type="region of interest" description="Disordered" evidence="1">
    <location>
        <begin position="349"/>
        <end position="425"/>
    </location>
</feature>
<dbReference type="GO" id="GO:0030619">
    <property type="term" value="F:U1 snRNA binding"/>
    <property type="evidence" value="ECO:0007669"/>
    <property type="project" value="TreeGrafter"/>
</dbReference>
<dbReference type="InterPro" id="IPR031722">
    <property type="entry name" value="Coilin_N"/>
</dbReference>
<gene>
    <name evidence="4" type="ORF">RND81_07G199000</name>
</gene>
<evidence type="ECO:0000313" key="4">
    <source>
        <dbReference type="EMBL" id="KAK9707466.1"/>
    </source>
</evidence>
<comment type="caution">
    <text evidence="4">The sequence shown here is derived from an EMBL/GenBank/DDBJ whole genome shotgun (WGS) entry which is preliminary data.</text>
</comment>
<evidence type="ECO:0008006" key="6">
    <source>
        <dbReference type="Google" id="ProtNLM"/>
    </source>
</evidence>
<feature type="region of interest" description="Disordered" evidence="1">
    <location>
        <begin position="136"/>
        <end position="325"/>
    </location>
</feature>
<dbReference type="GO" id="GO:0015030">
    <property type="term" value="C:Cajal body"/>
    <property type="evidence" value="ECO:0007669"/>
    <property type="project" value="TreeGrafter"/>
</dbReference>
<feature type="compositionally biased region" description="Polar residues" evidence="1">
    <location>
        <begin position="355"/>
        <end position="371"/>
    </location>
</feature>
<dbReference type="GO" id="GO:0000387">
    <property type="term" value="P:spliceosomal snRNP assembly"/>
    <property type="evidence" value="ECO:0007669"/>
    <property type="project" value="TreeGrafter"/>
</dbReference>
<dbReference type="InterPro" id="IPR056398">
    <property type="entry name" value="Tudor_Coilin"/>
</dbReference>
<dbReference type="PANTHER" id="PTHR15197:SF0">
    <property type="entry name" value="COILIN"/>
    <property type="match status" value="1"/>
</dbReference>
<sequence length="664" mass="73859">MESSSNLRIRLLFGNGVLTKTQKKDGLRRSWLLLKPHFLTFSDVVSHILHFFDLFHSCPHGIILSMEGFVLPEFESTSILKDKDLISVKRKEARSFDANKAIEKTEPSIEVDIVETEPILTQFKLLANEEFNEEAGGYQIETDKDEHEAEKSTSHEKNYRNGDLVSKKRKASSKLENSKKKRKRESVVIPVPKKHLHRREHITKPQKKRKHENKSNENPLPCSGIANKHTNDLKPASNPESELQQNKEDTAQAPGTSDGPKKASRSSRRKRKQRIIKRSLREKDNMDESDKQPGKDTTANTGSKKDIVANGTQQSDEDSDADGDLVPVVVRPGLIRFTRSGKVKDVQEANGLDVHSTQNGTWEKLSAQNEASDVAKEANGWNGITSKRKGQKWGQEKQPSSWDAVNEPSSSWKNATNANGQSSSAWAAKKYPQRMKIDFDKLIPLIDSPKAGDVVAYRLLELSSSWCPELSSFRVGKITSFEPESDKVTLIPVPEYPFNIEKKAYDENNSAGQPTGFAVYNNDGSLETDFTSLNDVRIVKLGDLTSSVGTKIPSSNGSSSAPSTSTRVNVADDATMNAASEISNPEPHTASPANGKKDAWEEIAEALTAKKAQLKQEDNWNKKTTPVKRPWSFRSVRSGAVGPVMARLRDQNGNTNSYMQPNES</sequence>
<accession>A0AAW1JTW9</accession>
<dbReference type="AlphaFoldDB" id="A0AAW1JTW9"/>
<evidence type="ECO:0000313" key="5">
    <source>
        <dbReference type="Proteomes" id="UP001443914"/>
    </source>
</evidence>